<dbReference type="InterPro" id="IPR036412">
    <property type="entry name" value="HAD-like_sf"/>
</dbReference>
<dbReference type="NCBIfam" id="NF006506">
    <property type="entry name" value="PRK08942.1"/>
    <property type="match status" value="1"/>
</dbReference>
<keyword evidence="9" id="KW-1185">Reference proteome</keyword>
<keyword evidence="4 7" id="KW-0378">Hydrolase</keyword>
<dbReference type="RefSeq" id="WP_352887796.1">
    <property type="nucleotide sequence ID" value="NZ_JBEPIJ010000003.1"/>
</dbReference>
<dbReference type="InterPro" id="IPR004446">
    <property type="entry name" value="Heptose_bisP_phosphatase"/>
</dbReference>
<dbReference type="EC" id="3.1.3.-" evidence="7"/>
<dbReference type="PANTHER" id="PTHR42891:SF1">
    <property type="entry name" value="D-GLYCERO-BETA-D-MANNO-HEPTOSE-1,7-BISPHOSPHATE 7-PHOSPHATASE"/>
    <property type="match status" value="1"/>
</dbReference>
<gene>
    <name evidence="8" type="primary">gmhB</name>
    <name evidence="8" type="ORF">ABSH63_04420</name>
</gene>
<dbReference type="Gene3D" id="3.40.50.1000">
    <property type="entry name" value="HAD superfamily/HAD-like"/>
    <property type="match status" value="1"/>
</dbReference>
<dbReference type="Proteomes" id="UP001465331">
    <property type="component" value="Unassembled WGS sequence"/>
</dbReference>
<dbReference type="PANTHER" id="PTHR42891">
    <property type="entry name" value="D-GLYCERO-BETA-D-MANNO-HEPTOSE-1,7-BISPHOSPHATE 7-PHOSPHATASE"/>
    <property type="match status" value="1"/>
</dbReference>
<protein>
    <recommendedName>
        <fullName evidence="6 7">D,D-heptose 1,7-bisphosphate phosphatase</fullName>
        <ecNumber evidence="7">3.1.3.-</ecNumber>
    </recommendedName>
</protein>
<proteinExistence type="inferred from homology"/>
<comment type="similarity">
    <text evidence="7">Belongs to the gmhB family.</text>
</comment>
<dbReference type="PIRSF" id="PIRSF004682">
    <property type="entry name" value="GmhB"/>
    <property type="match status" value="1"/>
</dbReference>
<dbReference type="InterPro" id="IPR006549">
    <property type="entry name" value="HAD-SF_hydro_IIIA"/>
</dbReference>
<name>A0ABV2A7Y5_9GAMM</name>
<evidence type="ECO:0000256" key="4">
    <source>
        <dbReference type="ARBA" id="ARBA00022801"/>
    </source>
</evidence>
<evidence type="ECO:0000313" key="8">
    <source>
        <dbReference type="EMBL" id="MES0873259.1"/>
    </source>
</evidence>
<comment type="caution">
    <text evidence="8">The sequence shown here is derived from an EMBL/GenBank/DDBJ whole genome shotgun (WGS) entry which is preliminary data.</text>
</comment>
<evidence type="ECO:0000256" key="6">
    <source>
        <dbReference type="ARBA" id="ARBA00031828"/>
    </source>
</evidence>
<keyword evidence="3" id="KW-0479">Metal-binding</keyword>
<evidence type="ECO:0000256" key="1">
    <source>
        <dbReference type="ARBA" id="ARBA00004496"/>
    </source>
</evidence>
<sequence length="187" mass="20454">MKIVILDRDGVINEDSPDYIKSVAEWRPIPGSLEAIARLCQAGFRVFVASNQSGLGRGLFDYDAFCAVNDTLQQRLAELGGRIDAIAFAPEHPDRATPMRKPAPGMILDLARRLNLSPELIPVVGDSWRDIEAARAAKARPILVRTGNGLRTEAEHRAELRGVAVYDDLAAYTRALIAAQQALPQIN</sequence>
<evidence type="ECO:0000256" key="2">
    <source>
        <dbReference type="ARBA" id="ARBA00022490"/>
    </source>
</evidence>
<keyword evidence="2 7" id="KW-0963">Cytoplasm</keyword>
<comment type="subcellular location">
    <subcellularLocation>
        <location evidence="1 7">Cytoplasm</location>
    </subcellularLocation>
</comment>
<evidence type="ECO:0000256" key="7">
    <source>
        <dbReference type="PIRNR" id="PIRNR004682"/>
    </source>
</evidence>
<dbReference type="GO" id="GO:0034200">
    <property type="term" value="F:D-glycero-beta-D-manno-heptose 1,7-bisphosphate 7-phosphatase activity"/>
    <property type="evidence" value="ECO:0007669"/>
    <property type="project" value="UniProtKB-EC"/>
</dbReference>
<reference evidence="8 9" key="1">
    <citation type="submission" date="2024-06" db="EMBL/GenBank/DDBJ databases">
        <authorList>
            <person name="Li Z."/>
            <person name="Jiang Y."/>
        </authorList>
    </citation>
    <scope>NUCLEOTIDE SEQUENCE [LARGE SCALE GENOMIC DNA]</scope>
    <source>
        <strain evidence="8 9">HSW-8</strain>
    </source>
</reference>
<dbReference type="EMBL" id="JBEPIJ010000003">
    <property type="protein sequence ID" value="MES0873259.1"/>
    <property type="molecule type" value="Genomic_DNA"/>
</dbReference>
<dbReference type="Pfam" id="PF13242">
    <property type="entry name" value="Hydrolase_like"/>
    <property type="match status" value="1"/>
</dbReference>
<keyword evidence="5 7" id="KW-0119">Carbohydrate metabolism</keyword>
<dbReference type="NCBIfam" id="TIGR01656">
    <property type="entry name" value="Histidinol-ppas"/>
    <property type="match status" value="1"/>
</dbReference>
<dbReference type="CDD" id="cd07503">
    <property type="entry name" value="HAD_HisB-N"/>
    <property type="match status" value="1"/>
</dbReference>
<evidence type="ECO:0000256" key="3">
    <source>
        <dbReference type="ARBA" id="ARBA00022723"/>
    </source>
</evidence>
<evidence type="ECO:0000313" key="9">
    <source>
        <dbReference type="Proteomes" id="UP001465331"/>
    </source>
</evidence>
<dbReference type="InterPro" id="IPR006543">
    <property type="entry name" value="Histidinol-phos"/>
</dbReference>
<dbReference type="InterPro" id="IPR023214">
    <property type="entry name" value="HAD_sf"/>
</dbReference>
<accession>A0ABV2A7Y5</accession>
<dbReference type="SUPFAM" id="SSF56784">
    <property type="entry name" value="HAD-like"/>
    <property type="match status" value="1"/>
</dbReference>
<dbReference type="NCBIfam" id="TIGR01662">
    <property type="entry name" value="HAD-SF-IIIA"/>
    <property type="match status" value="1"/>
</dbReference>
<organism evidence="8 9">
    <name type="scientific">Sinimarinibacterium thermocellulolyticum</name>
    <dbReference type="NCBI Taxonomy" id="3170016"/>
    <lineage>
        <taxon>Bacteria</taxon>
        <taxon>Pseudomonadati</taxon>
        <taxon>Pseudomonadota</taxon>
        <taxon>Gammaproteobacteria</taxon>
        <taxon>Nevskiales</taxon>
        <taxon>Nevskiaceae</taxon>
        <taxon>Sinimarinibacterium</taxon>
    </lineage>
</organism>
<evidence type="ECO:0000256" key="5">
    <source>
        <dbReference type="ARBA" id="ARBA00023277"/>
    </source>
</evidence>